<dbReference type="SUPFAM" id="SSF54236">
    <property type="entry name" value="Ubiquitin-like"/>
    <property type="match status" value="1"/>
</dbReference>
<sequence>MQALTQLPLLSIKRVVGRLVLVALVIATCVEFLRFLISRQPLQLAPAGAALSAEDRDRARMAALQRAQLELDSAVAGQAELQRARDGEASARRREARHAAASAATLQQRRRQQQDAACPQAPEGSWSAQEDPVRLEHERRQERRAQAQAARQQLREEQDAAFAATLREDQAVQAREQEAAAAAAASAAAVASSVAAAAERTQRLLQQRAEARASLPAQPQPGAPGTVTVAVRLPDAAVVRRRFSAEADTAAVYAWLSCLEEFPHWEAGTWALVTAFPRARLPKRGATLAEANVVEGGGALLIVEQL</sequence>
<feature type="compositionally biased region" description="Basic and acidic residues" evidence="1">
    <location>
        <begin position="131"/>
        <end position="145"/>
    </location>
</feature>
<organism evidence="4 5">
    <name type="scientific">Elliptochloris bilobata</name>
    <dbReference type="NCBI Taxonomy" id="381761"/>
    <lineage>
        <taxon>Eukaryota</taxon>
        <taxon>Viridiplantae</taxon>
        <taxon>Chlorophyta</taxon>
        <taxon>core chlorophytes</taxon>
        <taxon>Trebouxiophyceae</taxon>
        <taxon>Trebouxiophyceae incertae sedis</taxon>
        <taxon>Elliptochloris clade</taxon>
        <taxon>Elliptochloris</taxon>
    </lineage>
</organism>
<dbReference type="InterPro" id="IPR050730">
    <property type="entry name" value="UBX_domain-protein"/>
</dbReference>
<proteinExistence type="predicted"/>
<keyword evidence="2" id="KW-1133">Transmembrane helix</keyword>
<evidence type="ECO:0000259" key="3">
    <source>
        <dbReference type="PROSITE" id="PS50033"/>
    </source>
</evidence>
<reference evidence="4 5" key="1">
    <citation type="journal article" date="2024" name="Nat. Commun.">
        <title>Phylogenomics reveals the evolutionary origins of lichenization in chlorophyte algae.</title>
        <authorList>
            <person name="Puginier C."/>
            <person name="Libourel C."/>
            <person name="Otte J."/>
            <person name="Skaloud P."/>
            <person name="Haon M."/>
            <person name="Grisel S."/>
            <person name="Petersen M."/>
            <person name="Berrin J.G."/>
            <person name="Delaux P.M."/>
            <person name="Dal Grande F."/>
            <person name="Keller J."/>
        </authorList>
    </citation>
    <scope>NUCLEOTIDE SEQUENCE [LARGE SCALE GENOMIC DNA]</scope>
    <source>
        <strain evidence="4 5">SAG 245.80</strain>
    </source>
</reference>
<protein>
    <recommendedName>
        <fullName evidence="3">UBX domain-containing protein</fullName>
    </recommendedName>
</protein>
<dbReference type="Pfam" id="PF00789">
    <property type="entry name" value="UBX"/>
    <property type="match status" value="1"/>
</dbReference>
<name>A0AAW1SC03_9CHLO</name>
<dbReference type="InterPro" id="IPR029071">
    <property type="entry name" value="Ubiquitin-like_domsf"/>
</dbReference>
<dbReference type="PANTHER" id="PTHR23322:SF1">
    <property type="entry name" value="FAS-ASSOCIATED FACTOR 2"/>
    <property type="match status" value="1"/>
</dbReference>
<evidence type="ECO:0000256" key="1">
    <source>
        <dbReference type="SAM" id="MobiDB-lite"/>
    </source>
</evidence>
<feature type="transmembrane region" description="Helical" evidence="2">
    <location>
        <begin position="15"/>
        <end position="37"/>
    </location>
</feature>
<feature type="domain" description="UBX" evidence="3">
    <location>
        <begin position="222"/>
        <end position="301"/>
    </location>
</feature>
<dbReference type="Proteomes" id="UP001445335">
    <property type="component" value="Unassembled WGS sequence"/>
</dbReference>
<evidence type="ECO:0000313" key="5">
    <source>
        <dbReference type="Proteomes" id="UP001445335"/>
    </source>
</evidence>
<dbReference type="GO" id="GO:0005783">
    <property type="term" value="C:endoplasmic reticulum"/>
    <property type="evidence" value="ECO:0007669"/>
    <property type="project" value="TreeGrafter"/>
</dbReference>
<dbReference type="PANTHER" id="PTHR23322">
    <property type="entry name" value="FAS-ASSOCIATED PROTEIN"/>
    <property type="match status" value="1"/>
</dbReference>
<dbReference type="InterPro" id="IPR001012">
    <property type="entry name" value="UBX_dom"/>
</dbReference>
<dbReference type="PROSITE" id="PS50033">
    <property type="entry name" value="UBX"/>
    <property type="match status" value="1"/>
</dbReference>
<dbReference type="Gene3D" id="3.10.20.90">
    <property type="entry name" value="Phosphatidylinositol 3-kinase Catalytic Subunit, Chain A, domain 1"/>
    <property type="match status" value="1"/>
</dbReference>
<gene>
    <name evidence="4" type="ORF">WJX81_003836</name>
</gene>
<feature type="compositionally biased region" description="Basic and acidic residues" evidence="1">
    <location>
        <begin position="84"/>
        <end position="93"/>
    </location>
</feature>
<keyword evidence="2" id="KW-0812">Transmembrane</keyword>
<comment type="caution">
    <text evidence="4">The sequence shown here is derived from an EMBL/GenBank/DDBJ whole genome shotgun (WGS) entry which is preliminary data.</text>
</comment>
<evidence type="ECO:0000256" key="2">
    <source>
        <dbReference type="SAM" id="Phobius"/>
    </source>
</evidence>
<keyword evidence="5" id="KW-1185">Reference proteome</keyword>
<dbReference type="EMBL" id="JALJOU010000005">
    <property type="protein sequence ID" value="KAK9843728.1"/>
    <property type="molecule type" value="Genomic_DNA"/>
</dbReference>
<dbReference type="CDD" id="cd01767">
    <property type="entry name" value="UBX"/>
    <property type="match status" value="1"/>
</dbReference>
<accession>A0AAW1SC03</accession>
<keyword evidence="2" id="KW-0472">Membrane</keyword>
<feature type="region of interest" description="Disordered" evidence="1">
    <location>
        <begin position="84"/>
        <end position="156"/>
    </location>
</feature>
<evidence type="ECO:0000313" key="4">
    <source>
        <dbReference type="EMBL" id="KAK9843728.1"/>
    </source>
</evidence>
<dbReference type="AlphaFoldDB" id="A0AAW1SC03"/>
<dbReference type="GO" id="GO:0036503">
    <property type="term" value="P:ERAD pathway"/>
    <property type="evidence" value="ECO:0007669"/>
    <property type="project" value="TreeGrafter"/>
</dbReference>
<dbReference type="GO" id="GO:0043130">
    <property type="term" value="F:ubiquitin binding"/>
    <property type="evidence" value="ECO:0007669"/>
    <property type="project" value="TreeGrafter"/>
</dbReference>